<organism evidence="3 4">
    <name type="scientific">Nonlabens marinus S1-08</name>
    <dbReference type="NCBI Taxonomy" id="1454201"/>
    <lineage>
        <taxon>Bacteria</taxon>
        <taxon>Pseudomonadati</taxon>
        <taxon>Bacteroidota</taxon>
        <taxon>Flavobacteriia</taxon>
        <taxon>Flavobacteriales</taxon>
        <taxon>Flavobacteriaceae</taxon>
        <taxon>Nonlabens</taxon>
    </lineage>
</organism>
<dbReference type="PROSITE" id="PS50213">
    <property type="entry name" value="FAS1"/>
    <property type="match status" value="1"/>
</dbReference>
<dbReference type="OrthoDB" id="9800666at2"/>
<dbReference type="SMART" id="SM00554">
    <property type="entry name" value="FAS1"/>
    <property type="match status" value="1"/>
</dbReference>
<proteinExistence type="predicted"/>
<feature type="domain" description="FAS1" evidence="2">
    <location>
        <begin position="30"/>
        <end position="172"/>
    </location>
</feature>
<dbReference type="InterPro" id="IPR036378">
    <property type="entry name" value="FAS1_dom_sf"/>
</dbReference>
<dbReference type="FunFam" id="2.30.180.10:FF:000014">
    <property type="entry name" value="Stabilin 1"/>
    <property type="match status" value="1"/>
</dbReference>
<dbReference type="KEGG" id="nmf:NMS_0728"/>
<dbReference type="RefSeq" id="WP_041495446.1">
    <property type="nucleotide sequence ID" value="NZ_AP014548.1"/>
</dbReference>
<dbReference type="SUPFAM" id="SSF82153">
    <property type="entry name" value="FAS1 domain"/>
    <property type="match status" value="1"/>
</dbReference>
<reference evidence="3 4" key="1">
    <citation type="journal article" date="2014" name="Proc. Natl. Acad. Sci. U.S.A.">
        <title>Functional characterization of flavobacteria rhodopsins reveals a unique class of light-driven chloride pump in bacteria.</title>
        <authorList>
            <person name="Yoshizawa S."/>
            <person name="Kumagai Y."/>
            <person name="Kim H."/>
            <person name="Ogura Y."/>
            <person name="Hayashi T."/>
            <person name="Iwasaki W."/>
            <person name="DeLong E.F."/>
            <person name="Kogure K."/>
        </authorList>
    </citation>
    <scope>NUCLEOTIDE SEQUENCE [LARGE SCALE GENOMIC DNA]</scope>
    <source>
        <strain evidence="3 4">S1-08</strain>
    </source>
</reference>
<evidence type="ECO:0000313" key="3">
    <source>
        <dbReference type="EMBL" id="BAO54737.1"/>
    </source>
</evidence>
<keyword evidence="4" id="KW-1185">Reference proteome</keyword>
<protein>
    <submittedName>
        <fullName evidence="3">Secreted and surface protein containing fasciclin-like repeats</fullName>
    </submittedName>
</protein>
<feature type="chain" id="PRO_5004916084" evidence="1">
    <location>
        <begin position="25"/>
        <end position="176"/>
    </location>
</feature>
<name>W8VWH4_9FLAO</name>
<feature type="signal peptide" evidence="1">
    <location>
        <begin position="1"/>
        <end position="24"/>
    </location>
</feature>
<dbReference type="InterPro" id="IPR000782">
    <property type="entry name" value="FAS1_domain"/>
</dbReference>
<evidence type="ECO:0000313" key="4">
    <source>
        <dbReference type="Proteomes" id="UP000031760"/>
    </source>
</evidence>
<dbReference type="PANTHER" id="PTHR10900:SF77">
    <property type="entry name" value="FI19380P1"/>
    <property type="match status" value="1"/>
</dbReference>
<accession>W8VWH4</accession>
<gene>
    <name evidence="3" type="ORF">NMS_0728</name>
</gene>
<dbReference type="STRING" id="1454201.NMS_0728"/>
<dbReference type="AlphaFoldDB" id="W8VWH4"/>
<dbReference type="InterPro" id="IPR050904">
    <property type="entry name" value="Adhesion/Biosynth-related"/>
</dbReference>
<dbReference type="GO" id="GO:0005615">
    <property type="term" value="C:extracellular space"/>
    <property type="evidence" value="ECO:0007669"/>
    <property type="project" value="TreeGrafter"/>
</dbReference>
<dbReference type="EMBL" id="AP014548">
    <property type="protein sequence ID" value="BAO54737.1"/>
    <property type="molecule type" value="Genomic_DNA"/>
</dbReference>
<dbReference type="Pfam" id="PF02469">
    <property type="entry name" value="Fasciclin"/>
    <property type="match status" value="1"/>
</dbReference>
<sequence length="176" mass="18504">MKIKNYVGVAFTAVALFIGQATFAQYDKAEKTIVETAIATEDLSTLVAAVKAADLVDALSSEGPFTVFAPTNTAFEALPEGTVTTLLKPENKSALAGILTYHVVSGDVKAADVLQLIENGNATVETLAGGTLTFWTKDGKAYVQDENENSAEIIMPNVATSNGTVHVINSVLLPKK</sequence>
<dbReference type="HOGENOM" id="CLU_031281_4_1_10"/>
<dbReference type="PANTHER" id="PTHR10900">
    <property type="entry name" value="PERIOSTIN-RELATED"/>
    <property type="match status" value="1"/>
</dbReference>
<keyword evidence="1" id="KW-0732">Signal</keyword>
<evidence type="ECO:0000256" key="1">
    <source>
        <dbReference type="SAM" id="SignalP"/>
    </source>
</evidence>
<dbReference type="Proteomes" id="UP000031760">
    <property type="component" value="Chromosome"/>
</dbReference>
<dbReference type="Gene3D" id="2.30.180.10">
    <property type="entry name" value="FAS1 domain"/>
    <property type="match status" value="1"/>
</dbReference>
<evidence type="ECO:0000259" key="2">
    <source>
        <dbReference type="PROSITE" id="PS50213"/>
    </source>
</evidence>